<feature type="signal peptide" evidence="1">
    <location>
        <begin position="1"/>
        <end position="20"/>
    </location>
</feature>
<accession>A0A9W8U1F4</accession>
<dbReference type="Proteomes" id="UP001142393">
    <property type="component" value="Unassembled WGS sequence"/>
</dbReference>
<keyword evidence="3" id="KW-1185">Reference proteome</keyword>
<proteinExistence type="predicted"/>
<name>A0A9W8U1F4_9AGAR</name>
<sequence length="133" mass="15816">MRRRLAVYLGMLFTTRTVHANFGGRTVMELMSMMELASLRLENTFWVGYFHATQLPSNTKCCCQEAVKTKRFRFFYRSFADFGHHDVSDALWSIKMLDTRKSRTCRPVGRAQWCNVIFVFYLVCDYRQHEMIM</sequence>
<dbReference type="AlphaFoldDB" id="A0A9W8U1F4"/>
<organism evidence="2 3">
    <name type="scientific">Lentinula detonsa</name>
    <dbReference type="NCBI Taxonomy" id="2804962"/>
    <lineage>
        <taxon>Eukaryota</taxon>
        <taxon>Fungi</taxon>
        <taxon>Dikarya</taxon>
        <taxon>Basidiomycota</taxon>
        <taxon>Agaricomycotina</taxon>
        <taxon>Agaricomycetes</taxon>
        <taxon>Agaricomycetidae</taxon>
        <taxon>Agaricales</taxon>
        <taxon>Marasmiineae</taxon>
        <taxon>Omphalotaceae</taxon>
        <taxon>Lentinula</taxon>
    </lineage>
</organism>
<evidence type="ECO:0000313" key="2">
    <source>
        <dbReference type="EMBL" id="KAJ3748589.1"/>
    </source>
</evidence>
<gene>
    <name evidence="2" type="ORF">DFH05DRAFT_1473281</name>
</gene>
<dbReference type="EMBL" id="JANVFU010000002">
    <property type="protein sequence ID" value="KAJ3748589.1"/>
    <property type="molecule type" value="Genomic_DNA"/>
</dbReference>
<reference evidence="2 3" key="1">
    <citation type="journal article" date="2023" name="Proc. Natl. Acad. Sci. U.S.A.">
        <title>A global phylogenomic analysis of the shiitake genus Lentinula.</title>
        <authorList>
            <person name="Sierra-Patev S."/>
            <person name="Min B."/>
            <person name="Naranjo-Ortiz M."/>
            <person name="Looney B."/>
            <person name="Konkel Z."/>
            <person name="Slot J.C."/>
            <person name="Sakamoto Y."/>
            <person name="Steenwyk J.L."/>
            <person name="Rokas A."/>
            <person name="Carro J."/>
            <person name="Camarero S."/>
            <person name="Ferreira P."/>
            <person name="Molpeceres G."/>
            <person name="Ruiz-Duenas F.J."/>
            <person name="Serrano A."/>
            <person name="Henrissat B."/>
            <person name="Drula E."/>
            <person name="Hughes K.W."/>
            <person name="Mata J.L."/>
            <person name="Ishikawa N.K."/>
            <person name="Vargas-Isla R."/>
            <person name="Ushijima S."/>
            <person name="Smith C.A."/>
            <person name="Donoghue J."/>
            <person name="Ahrendt S."/>
            <person name="Andreopoulos W."/>
            <person name="He G."/>
            <person name="LaButti K."/>
            <person name="Lipzen A."/>
            <person name="Ng V."/>
            <person name="Riley R."/>
            <person name="Sandor L."/>
            <person name="Barry K."/>
            <person name="Martinez A.T."/>
            <person name="Xiao Y."/>
            <person name="Gibbons J.G."/>
            <person name="Terashima K."/>
            <person name="Grigoriev I.V."/>
            <person name="Hibbett D."/>
        </authorList>
    </citation>
    <scope>NUCLEOTIDE SEQUENCE [LARGE SCALE GENOMIC DNA]</scope>
    <source>
        <strain evidence="2 3">TFB7810</strain>
    </source>
</reference>
<keyword evidence="1" id="KW-0732">Signal</keyword>
<evidence type="ECO:0008006" key="4">
    <source>
        <dbReference type="Google" id="ProtNLM"/>
    </source>
</evidence>
<comment type="caution">
    <text evidence="2">The sequence shown here is derived from an EMBL/GenBank/DDBJ whole genome shotgun (WGS) entry which is preliminary data.</text>
</comment>
<evidence type="ECO:0000313" key="3">
    <source>
        <dbReference type="Proteomes" id="UP001142393"/>
    </source>
</evidence>
<feature type="chain" id="PRO_5040939068" description="Secreted protein" evidence="1">
    <location>
        <begin position="21"/>
        <end position="133"/>
    </location>
</feature>
<protein>
    <recommendedName>
        <fullName evidence="4">Secreted protein</fullName>
    </recommendedName>
</protein>
<evidence type="ECO:0000256" key="1">
    <source>
        <dbReference type="SAM" id="SignalP"/>
    </source>
</evidence>